<evidence type="ECO:0000313" key="3">
    <source>
        <dbReference type="Proteomes" id="UP001169063"/>
    </source>
</evidence>
<dbReference type="Pfam" id="PF04940">
    <property type="entry name" value="BLUF"/>
    <property type="match status" value="1"/>
</dbReference>
<dbReference type="SUPFAM" id="SSF54975">
    <property type="entry name" value="Acylphosphatase/BLUF domain-like"/>
    <property type="match status" value="1"/>
</dbReference>
<dbReference type="Proteomes" id="UP001169063">
    <property type="component" value="Unassembled WGS sequence"/>
</dbReference>
<comment type="caution">
    <text evidence="2">The sequence shown here is derived from an EMBL/GenBank/DDBJ whole genome shotgun (WGS) entry which is preliminary data.</text>
</comment>
<reference evidence="2" key="1">
    <citation type="submission" date="2023-07" db="EMBL/GenBank/DDBJ databases">
        <title>Brevundimonas soil sp. nov., isolated from the soil of chemical plant.</title>
        <authorList>
            <person name="Wu N."/>
        </authorList>
    </citation>
    <scope>NUCLEOTIDE SEQUENCE</scope>
    <source>
        <strain evidence="2">XZ-24</strain>
    </source>
</reference>
<organism evidence="2 3">
    <name type="scientific">Peiella sedimenti</name>
    <dbReference type="NCBI Taxonomy" id="3061083"/>
    <lineage>
        <taxon>Bacteria</taxon>
        <taxon>Pseudomonadati</taxon>
        <taxon>Pseudomonadota</taxon>
        <taxon>Alphaproteobacteria</taxon>
        <taxon>Caulobacterales</taxon>
        <taxon>Caulobacteraceae</taxon>
        <taxon>Peiella</taxon>
    </lineage>
</organism>
<name>A0ABT8SLS4_9CAUL</name>
<dbReference type="EMBL" id="JAUKTR010000003">
    <property type="protein sequence ID" value="MDO1559321.1"/>
    <property type="molecule type" value="Genomic_DNA"/>
</dbReference>
<dbReference type="PROSITE" id="PS50925">
    <property type="entry name" value="BLUF"/>
    <property type="match status" value="1"/>
</dbReference>
<dbReference type="Gene3D" id="3.30.70.100">
    <property type="match status" value="1"/>
</dbReference>
<evidence type="ECO:0000313" key="2">
    <source>
        <dbReference type="EMBL" id="MDO1559321.1"/>
    </source>
</evidence>
<protein>
    <submittedName>
        <fullName evidence="2">BLUF domain-containing protein</fullName>
    </submittedName>
</protein>
<proteinExistence type="predicted"/>
<gene>
    <name evidence="2" type="ORF">Q0812_07760</name>
</gene>
<dbReference type="SMART" id="SM01034">
    <property type="entry name" value="BLUF"/>
    <property type="match status" value="1"/>
</dbReference>
<evidence type="ECO:0000259" key="1">
    <source>
        <dbReference type="PROSITE" id="PS50925"/>
    </source>
</evidence>
<sequence>MPLERLIYVSRARGSAADDLLTVSEIVGASAANNRRDDVTGILLAHQGRFLQAVEGRGAALERLMARIEADPRHTQIEVLERRVIAERQFPYWEMAHGHAPEGAPSFDTLDAKGAFAVLSAAAELAGAPEFS</sequence>
<accession>A0ABT8SLS4</accession>
<keyword evidence="3" id="KW-1185">Reference proteome</keyword>
<dbReference type="InterPro" id="IPR007024">
    <property type="entry name" value="BLUF_domain"/>
</dbReference>
<dbReference type="InterPro" id="IPR036046">
    <property type="entry name" value="Acylphosphatase-like_dom_sf"/>
</dbReference>
<feature type="domain" description="BLUF" evidence="1">
    <location>
        <begin position="3"/>
        <end position="96"/>
    </location>
</feature>
<dbReference type="RefSeq" id="WP_302109757.1">
    <property type="nucleotide sequence ID" value="NZ_JAUKTR010000003.1"/>
</dbReference>